<dbReference type="Proteomes" id="UP000184420">
    <property type="component" value="Unassembled WGS sequence"/>
</dbReference>
<dbReference type="EMBL" id="FRBL01000012">
    <property type="protein sequence ID" value="SHM86086.1"/>
    <property type="molecule type" value="Genomic_DNA"/>
</dbReference>
<organism evidence="1 2">
    <name type="scientific">Chitinophaga jiangningensis</name>
    <dbReference type="NCBI Taxonomy" id="1419482"/>
    <lineage>
        <taxon>Bacteria</taxon>
        <taxon>Pseudomonadati</taxon>
        <taxon>Bacteroidota</taxon>
        <taxon>Chitinophagia</taxon>
        <taxon>Chitinophagales</taxon>
        <taxon>Chitinophagaceae</taxon>
        <taxon>Chitinophaga</taxon>
    </lineage>
</organism>
<protein>
    <recommendedName>
        <fullName evidence="3">Glycosyl transferase family 2</fullName>
    </recommendedName>
</protein>
<evidence type="ECO:0000313" key="1">
    <source>
        <dbReference type="EMBL" id="SHM86086.1"/>
    </source>
</evidence>
<evidence type="ECO:0008006" key="3">
    <source>
        <dbReference type="Google" id="ProtNLM"/>
    </source>
</evidence>
<dbReference type="SUPFAM" id="SSF53448">
    <property type="entry name" value="Nucleotide-diphospho-sugar transferases"/>
    <property type="match status" value="1"/>
</dbReference>
<dbReference type="RefSeq" id="WP_073087081.1">
    <property type="nucleotide sequence ID" value="NZ_FRBL01000012.1"/>
</dbReference>
<dbReference type="Gene3D" id="3.90.550.10">
    <property type="entry name" value="Spore Coat Polysaccharide Biosynthesis Protein SpsA, Chain A"/>
    <property type="match status" value="1"/>
</dbReference>
<reference evidence="1 2" key="1">
    <citation type="submission" date="2016-11" db="EMBL/GenBank/DDBJ databases">
        <authorList>
            <person name="Jaros S."/>
            <person name="Januszkiewicz K."/>
            <person name="Wedrychowicz H."/>
        </authorList>
    </citation>
    <scope>NUCLEOTIDE SEQUENCE [LARGE SCALE GENOMIC DNA]</scope>
    <source>
        <strain evidence="1 2">DSM 27406</strain>
    </source>
</reference>
<accession>A0A1M7M637</accession>
<keyword evidence="2" id="KW-1185">Reference proteome</keyword>
<proteinExistence type="predicted"/>
<name>A0A1M7M637_9BACT</name>
<dbReference type="InterPro" id="IPR029044">
    <property type="entry name" value="Nucleotide-diphossugar_trans"/>
</dbReference>
<evidence type="ECO:0000313" key="2">
    <source>
        <dbReference type="Proteomes" id="UP000184420"/>
    </source>
</evidence>
<sequence>MELAPVVLFVYNRPELTLSTLEHLSRNELAADSTLYIFCDGPKPGSSEAQLALIEQTRKIVRSRQWCKEVIIEEAAQNKGLANSIIYGVTKIVNQFGKIIVLEDDLVVAPHFLAYINEALVKYEHNDKMLAVHGYMYPIEIPADYPDETLTIHDPGCWGWGTWARAWSKFEPDSAKLIQQIKDRGLKAEFDFWGGYPFFRMLHQQQQGKVSSWAIRWRATAYLHDMLTLYPTKSLVRHDGNVPSATHHYTVHDYTYTELYPGVIPVKDIPVVNNLEIEKRFGVFLRKNAGMTIKEKVRDKLIKIWRKIAGNA</sequence>
<dbReference type="STRING" id="1419482.SAMN05444266_11285"/>
<dbReference type="OrthoDB" id="9785375at2"/>
<gene>
    <name evidence="1" type="ORF">SAMN05444266_11285</name>
</gene>
<dbReference type="AlphaFoldDB" id="A0A1M7M637"/>